<feature type="compositionally biased region" description="Low complexity" evidence="9">
    <location>
        <begin position="11"/>
        <end position="38"/>
    </location>
</feature>
<dbReference type="GO" id="GO:0035091">
    <property type="term" value="F:phosphatidylinositol binding"/>
    <property type="evidence" value="ECO:0007669"/>
    <property type="project" value="InterPro"/>
</dbReference>
<dbReference type="CDD" id="cd06867">
    <property type="entry name" value="PX_SNX41_42"/>
    <property type="match status" value="1"/>
</dbReference>
<dbReference type="InterPro" id="IPR001683">
    <property type="entry name" value="PX_dom"/>
</dbReference>
<dbReference type="Gene3D" id="1.20.1270.60">
    <property type="entry name" value="Arfaptin homology (AH) domain/BAR domain"/>
    <property type="match status" value="1"/>
</dbReference>
<reference evidence="11" key="1">
    <citation type="submission" date="2023-02" db="EMBL/GenBank/DDBJ databases">
        <title>Identification and recombinant expression of a fungal hydrolase from Papiliotrema laurentii that hydrolyzes apple cutin and clears colloidal polyester polyurethane.</title>
        <authorList>
            <consortium name="DOE Joint Genome Institute"/>
            <person name="Roman V.A."/>
            <person name="Bojanowski C."/>
            <person name="Crable B.R."/>
            <person name="Wagner D.N."/>
            <person name="Hung C.S."/>
            <person name="Nadeau L.J."/>
            <person name="Schratz L."/>
            <person name="Haridas S."/>
            <person name="Pangilinan J."/>
            <person name="Lipzen A."/>
            <person name="Na H."/>
            <person name="Yan M."/>
            <person name="Ng V."/>
            <person name="Grigoriev I.V."/>
            <person name="Spatafora J.W."/>
            <person name="Barlow D."/>
            <person name="Biffinger J."/>
            <person name="Kelley-Loughnane N."/>
            <person name="Varaljay V.A."/>
            <person name="Crookes-Goodson W.J."/>
        </authorList>
    </citation>
    <scope>NUCLEOTIDE SEQUENCE</scope>
    <source>
        <strain evidence="11">5307AH</strain>
    </source>
</reference>
<accession>A0AAD9FV39</accession>
<keyword evidence="6" id="KW-0072">Autophagy</keyword>
<dbReference type="Pfam" id="PF00787">
    <property type="entry name" value="PX"/>
    <property type="match status" value="1"/>
</dbReference>
<comment type="caution">
    <text evidence="11">The sequence shown here is derived from an EMBL/GenBank/DDBJ whole genome shotgun (WGS) entry which is preliminary data.</text>
</comment>
<evidence type="ECO:0000256" key="8">
    <source>
        <dbReference type="ARBA" id="ARBA00023136"/>
    </source>
</evidence>
<organism evidence="11 12">
    <name type="scientific">Papiliotrema laurentii</name>
    <name type="common">Cryptococcus laurentii</name>
    <dbReference type="NCBI Taxonomy" id="5418"/>
    <lineage>
        <taxon>Eukaryota</taxon>
        <taxon>Fungi</taxon>
        <taxon>Dikarya</taxon>
        <taxon>Basidiomycota</taxon>
        <taxon>Agaricomycotina</taxon>
        <taxon>Tremellomycetes</taxon>
        <taxon>Tremellales</taxon>
        <taxon>Rhynchogastremaceae</taxon>
        <taxon>Papiliotrema</taxon>
    </lineage>
</organism>
<evidence type="ECO:0000313" key="11">
    <source>
        <dbReference type="EMBL" id="KAK1926819.1"/>
    </source>
</evidence>
<proteinExistence type="inferred from homology"/>
<comment type="subcellular location">
    <subcellularLocation>
        <location evidence="1">Endosome membrane</location>
        <topology evidence="1">Peripheral membrane protein</topology>
    </subcellularLocation>
</comment>
<feature type="region of interest" description="Disordered" evidence="9">
    <location>
        <begin position="248"/>
        <end position="285"/>
    </location>
</feature>
<evidence type="ECO:0000256" key="1">
    <source>
        <dbReference type="ARBA" id="ARBA00004481"/>
    </source>
</evidence>
<dbReference type="GO" id="GO:0006914">
    <property type="term" value="P:autophagy"/>
    <property type="evidence" value="ECO:0007669"/>
    <property type="project" value="UniProtKB-KW"/>
</dbReference>
<dbReference type="Gene3D" id="3.30.1520.10">
    <property type="entry name" value="Phox-like domain"/>
    <property type="match status" value="1"/>
</dbReference>
<dbReference type="PANTHER" id="PTHR46979">
    <property type="entry name" value="SORTING NEXIN-41"/>
    <property type="match status" value="1"/>
</dbReference>
<dbReference type="GO" id="GO:0010008">
    <property type="term" value="C:endosome membrane"/>
    <property type="evidence" value="ECO:0007669"/>
    <property type="project" value="UniProtKB-SubCell"/>
</dbReference>
<dbReference type="Proteomes" id="UP001182556">
    <property type="component" value="Unassembled WGS sequence"/>
</dbReference>
<evidence type="ECO:0000256" key="9">
    <source>
        <dbReference type="SAM" id="MobiDB-lite"/>
    </source>
</evidence>
<name>A0AAD9FV39_PAPLA</name>
<dbReference type="PANTHER" id="PTHR46979:SF2">
    <property type="entry name" value="SORTING NEXIN-41"/>
    <property type="match status" value="1"/>
</dbReference>
<gene>
    <name evidence="11" type="ORF">DB88DRAFT_483106</name>
</gene>
<keyword evidence="12" id="KW-1185">Reference proteome</keyword>
<keyword evidence="3" id="KW-0813">Transport</keyword>
<dbReference type="InterPro" id="IPR044106">
    <property type="entry name" value="PX_Snx41/Atg20"/>
</dbReference>
<keyword evidence="7" id="KW-0446">Lipid-binding</keyword>
<keyword evidence="5" id="KW-0653">Protein transport</keyword>
<evidence type="ECO:0000313" key="12">
    <source>
        <dbReference type="Proteomes" id="UP001182556"/>
    </source>
</evidence>
<evidence type="ECO:0000256" key="5">
    <source>
        <dbReference type="ARBA" id="ARBA00022927"/>
    </source>
</evidence>
<keyword evidence="8" id="KW-0472">Membrane</keyword>
<feature type="compositionally biased region" description="Basic and acidic residues" evidence="9">
    <location>
        <begin position="662"/>
        <end position="674"/>
    </location>
</feature>
<sequence>MDNQDLPNPFSSSPSPSGSGTPVRATTPSSSDSTTNPNVPAPVPEFPRKPSSLISAASGSPPPTHRASFPDPSKEPKKGSSKLAGPPTKTDFCCERDREIARGEEISIIDAYKTTEGGTTSYITYVIRLGSHTTRRRYSSFLSLHQALTGLYPVLIIPPIPSKQSLADYAVKGQSKAKEDATVIARRKRLLEDFLRRLVRHPILGGEHVLHRFLEDGVSWVRRAFSDLTRRWHLSEVLHSPPISLLPKNPLHAPSHNPTFQPTSPSSATPDTPGSPSSQGTSYIAHHLLPTPSPNHPLHHPDTRFMDSEVFTEKFQTHFTGTMEKVNRRVVKRWGERAGDMNELGAVWNGYSLAEQGKLGEAVEKVGQAVDAEYLATAALLQAWERTTTEPLHIYSQFAALIRARLSFRHQKHVQYELVQEALEAQKDKLDLLESAEREARRLEDALERGGRGLGDSISPEQLQEERNRERERERERTERIERAQRRGNSFGLLNAVKHSLSGMMDVDPEATRRANIGRTRDNISQLEDSLQASEQDLKYASMTLQADLDRFQRQKVADLKKLAIELSKVHREWCRQNLEAWKVAQEAIKNIEPHPNQPPQSAQPASPAHLELDTPTSSAHTVQPTSASDTKQAMDLSGLRGEINQIDAANVPLPLPEGDGIEGKGKGKARAGDDPLGPL</sequence>
<feature type="compositionally biased region" description="Low complexity" evidence="9">
    <location>
        <begin position="600"/>
        <end position="610"/>
    </location>
</feature>
<feature type="region of interest" description="Disordered" evidence="9">
    <location>
        <begin position="592"/>
        <end position="680"/>
    </location>
</feature>
<feature type="domain" description="PX" evidence="10">
    <location>
        <begin position="103"/>
        <end position="220"/>
    </location>
</feature>
<dbReference type="GO" id="GO:0015031">
    <property type="term" value="P:protein transport"/>
    <property type="evidence" value="ECO:0007669"/>
    <property type="project" value="UniProtKB-KW"/>
</dbReference>
<dbReference type="SMART" id="SM00312">
    <property type="entry name" value="PX"/>
    <property type="match status" value="1"/>
</dbReference>
<dbReference type="AlphaFoldDB" id="A0AAD9FV39"/>
<protein>
    <recommendedName>
        <fullName evidence="10">PX domain-containing protein</fullName>
    </recommendedName>
</protein>
<dbReference type="PROSITE" id="PS50195">
    <property type="entry name" value="PX"/>
    <property type="match status" value="1"/>
</dbReference>
<dbReference type="GO" id="GO:0042147">
    <property type="term" value="P:retrograde transport, endosome to Golgi"/>
    <property type="evidence" value="ECO:0007669"/>
    <property type="project" value="InterPro"/>
</dbReference>
<comment type="similarity">
    <text evidence="2">Belongs to the sorting nexin family.</text>
</comment>
<dbReference type="InterPro" id="IPR051079">
    <property type="entry name" value="Sorting_Nexin_Autophagy"/>
</dbReference>
<evidence type="ECO:0000256" key="2">
    <source>
        <dbReference type="ARBA" id="ARBA00010883"/>
    </source>
</evidence>
<evidence type="ECO:0000256" key="3">
    <source>
        <dbReference type="ARBA" id="ARBA00022448"/>
    </source>
</evidence>
<dbReference type="InterPro" id="IPR036871">
    <property type="entry name" value="PX_dom_sf"/>
</dbReference>
<feature type="compositionally biased region" description="Basic and acidic residues" evidence="9">
    <location>
        <begin position="464"/>
        <end position="480"/>
    </location>
</feature>
<feature type="compositionally biased region" description="Low complexity" evidence="9">
    <location>
        <begin position="262"/>
        <end position="278"/>
    </location>
</feature>
<evidence type="ECO:0000256" key="4">
    <source>
        <dbReference type="ARBA" id="ARBA00022753"/>
    </source>
</evidence>
<evidence type="ECO:0000259" key="10">
    <source>
        <dbReference type="PROSITE" id="PS50195"/>
    </source>
</evidence>
<keyword evidence="4" id="KW-0967">Endosome</keyword>
<feature type="compositionally biased region" description="Polar residues" evidence="9">
    <location>
        <begin position="1"/>
        <end position="10"/>
    </location>
</feature>
<feature type="region of interest" description="Disordered" evidence="9">
    <location>
        <begin position="1"/>
        <end position="92"/>
    </location>
</feature>
<dbReference type="SUPFAM" id="SSF64268">
    <property type="entry name" value="PX domain"/>
    <property type="match status" value="1"/>
</dbReference>
<evidence type="ECO:0000256" key="6">
    <source>
        <dbReference type="ARBA" id="ARBA00023006"/>
    </source>
</evidence>
<dbReference type="EMBL" id="JAODAN010000002">
    <property type="protein sequence ID" value="KAK1926819.1"/>
    <property type="molecule type" value="Genomic_DNA"/>
</dbReference>
<dbReference type="GO" id="GO:0005829">
    <property type="term" value="C:cytosol"/>
    <property type="evidence" value="ECO:0007669"/>
    <property type="project" value="GOC"/>
</dbReference>
<feature type="compositionally biased region" description="Polar residues" evidence="9">
    <location>
        <begin position="615"/>
        <end position="632"/>
    </location>
</feature>
<dbReference type="InterPro" id="IPR027267">
    <property type="entry name" value="AH/BAR_dom_sf"/>
</dbReference>
<feature type="region of interest" description="Disordered" evidence="9">
    <location>
        <begin position="447"/>
        <end position="480"/>
    </location>
</feature>
<evidence type="ECO:0000256" key="7">
    <source>
        <dbReference type="ARBA" id="ARBA00023121"/>
    </source>
</evidence>